<dbReference type="CDD" id="cd07185">
    <property type="entry name" value="OmpA_C-like"/>
    <property type="match status" value="1"/>
</dbReference>
<dbReference type="GO" id="GO:0009279">
    <property type="term" value="C:cell outer membrane"/>
    <property type="evidence" value="ECO:0007669"/>
    <property type="project" value="UniProtKB-SubCell"/>
</dbReference>
<name>A0A7D4P071_9GAMM</name>
<dbReference type="PANTHER" id="PTHR30329:SF21">
    <property type="entry name" value="LIPOPROTEIN YIAD-RELATED"/>
    <property type="match status" value="1"/>
</dbReference>
<dbReference type="AlphaFoldDB" id="A0A7D4P071"/>
<evidence type="ECO:0000259" key="6">
    <source>
        <dbReference type="PROSITE" id="PS51123"/>
    </source>
</evidence>
<sequence length="240" mass="26381">MKVQKNAFKLGLIAAGVAFASASYADSNAMKSLNSNDVEAMVQFYDDMDQDGVNDAQDHCPNTAMGASVDANGCTPVAQPEMNTVIEEVTIYEPVVAEKIEAPLPEPVFTMSSTFFDLDKATLRADQIGELRANLSKLNSMKPTDNLLIMGHTCDLGPDAYNMRLSWRRANTVQKFITAEMPNLADRIYIVGRGEKEPMVANTSEANRKQNRRVELRVLPGNQILPSDATKMMPSSMAKR</sequence>
<evidence type="ECO:0000256" key="1">
    <source>
        <dbReference type="ARBA" id="ARBA00004442"/>
    </source>
</evidence>
<evidence type="ECO:0000313" key="7">
    <source>
        <dbReference type="EMBL" id="QKI90078.1"/>
    </source>
</evidence>
<dbReference type="RefSeq" id="WP_173286527.1">
    <property type="nucleotide sequence ID" value="NZ_CP054020.1"/>
</dbReference>
<keyword evidence="5" id="KW-0732">Signal</keyword>
<proteinExistence type="predicted"/>
<evidence type="ECO:0000256" key="3">
    <source>
        <dbReference type="ARBA" id="ARBA00023237"/>
    </source>
</evidence>
<dbReference type="KEGG" id="txa:HQN79_11075"/>
<dbReference type="PANTHER" id="PTHR30329">
    <property type="entry name" value="STATOR ELEMENT OF FLAGELLAR MOTOR COMPLEX"/>
    <property type="match status" value="1"/>
</dbReference>
<dbReference type="PROSITE" id="PS51123">
    <property type="entry name" value="OMPA_2"/>
    <property type="match status" value="1"/>
</dbReference>
<dbReference type="EMBL" id="CP054020">
    <property type="protein sequence ID" value="QKI90078.1"/>
    <property type="molecule type" value="Genomic_DNA"/>
</dbReference>
<dbReference type="InterPro" id="IPR006664">
    <property type="entry name" value="OMP_bac"/>
</dbReference>
<accession>A0A7D4P071</accession>
<dbReference type="InterPro" id="IPR050330">
    <property type="entry name" value="Bact_OuterMem_StrucFunc"/>
</dbReference>
<evidence type="ECO:0000313" key="8">
    <source>
        <dbReference type="Proteomes" id="UP000504724"/>
    </source>
</evidence>
<dbReference type="InterPro" id="IPR006665">
    <property type="entry name" value="OmpA-like"/>
</dbReference>
<keyword evidence="3" id="KW-0998">Cell outer membrane</keyword>
<dbReference type="GO" id="GO:0005509">
    <property type="term" value="F:calcium ion binding"/>
    <property type="evidence" value="ECO:0007669"/>
    <property type="project" value="InterPro"/>
</dbReference>
<dbReference type="Gene3D" id="3.30.1330.60">
    <property type="entry name" value="OmpA-like domain"/>
    <property type="match status" value="1"/>
</dbReference>
<feature type="chain" id="PRO_5029001267" evidence="5">
    <location>
        <begin position="26"/>
        <end position="240"/>
    </location>
</feature>
<dbReference type="InterPro" id="IPR036737">
    <property type="entry name" value="OmpA-like_sf"/>
</dbReference>
<evidence type="ECO:0000256" key="4">
    <source>
        <dbReference type="PROSITE-ProRule" id="PRU00473"/>
    </source>
</evidence>
<feature type="signal peptide" evidence="5">
    <location>
        <begin position="1"/>
        <end position="25"/>
    </location>
</feature>
<protein>
    <submittedName>
        <fullName evidence="7">OmpA family protein</fullName>
    </submittedName>
</protein>
<evidence type="ECO:0000256" key="5">
    <source>
        <dbReference type="SAM" id="SignalP"/>
    </source>
</evidence>
<keyword evidence="8" id="KW-1185">Reference proteome</keyword>
<organism evidence="7 8">
    <name type="scientific">Thiomicrorhabdus xiamenensis</name>
    <dbReference type="NCBI Taxonomy" id="2739063"/>
    <lineage>
        <taxon>Bacteria</taxon>
        <taxon>Pseudomonadati</taxon>
        <taxon>Pseudomonadota</taxon>
        <taxon>Gammaproteobacteria</taxon>
        <taxon>Thiotrichales</taxon>
        <taxon>Piscirickettsiaceae</taxon>
        <taxon>Thiomicrorhabdus</taxon>
    </lineage>
</organism>
<evidence type="ECO:0000256" key="2">
    <source>
        <dbReference type="ARBA" id="ARBA00023136"/>
    </source>
</evidence>
<dbReference type="Proteomes" id="UP000504724">
    <property type="component" value="Chromosome"/>
</dbReference>
<dbReference type="InterPro" id="IPR028974">
    <property type="entry name" value="TSP_type-3_rpt"/>
</dbReference>
<reference evidence="7 8" key="1">
    <citation type="submission" date="2020-05" db="EMBL/GenBank/DDBJ databases">
        <title>Thiomicrorhabdus sediminis sp.nov. and Thiomicrorhabdus xiamenensis sp.nov., novel sulfur-oxidizing bacteria isolated from coastal sediment.</title>
        <authorList>
            <person name="Liu X."/>
        </authorList>
    </citation>
    <scope>NUCLEOTIDE SEQUENCE [LARGE SCALE GENOMIC DNA]</scope>
    <source>
        <strain evidence="7 8">G2</strain>
    </source>
</reference>
<dbReference type="SUPFAM" id="SSF103647">
    <property type="entry name" value="TSP type-3 repeat"/>
    <property type="match status" value="1"/>
</dbReference>
<keyword evidence="2 4" id="KW-0472">Membrane</keyword>
<dbReference type="PRINTS" id="PR01021">
    <property type="entry name" value="OMPADOMAIN"/>
</dbReference>
<dbReference type="Pfam" id="PF00691">
    <property type="entry name" value="OmpA"/>
    <property type="match status" value="1"/>
</dbReference>
<feature type="domain" description="OmpA-like" evidence="6">
    <location>
        <begin position="103"/>
        <end position="222"/>
    </location>
</feature>
<gene>
    <name evidence="7" type="ORF">HQN79_11075</name>
</gene>
<dbReference type="SUPFAM" id="SSF103088">
    <property type="entry name" value="OmpA-like"/>
    <property type="match status" value="1"/>
</dbReference>
<comment type="subcellular location">
    <subcellularLocation>
        <location evidence="1">Cell outer membrane</location>
    </subcellularLocation>
</comment>